<comment type="caution">
    <text evidence="1">The sequence shown here is derived from an EMBL/GenBank/DDBJ whole genome shotgun (WGS) entry which is preliminary data.</text>
</comment>
<dbReference type="AlphaFoldDB" id="A0A8S1L634"/>
<evidence type="ECO:0000313" key="2">
    <source>
        <dbReference type="Proteomes" id="UP000688137"/>
    </source>
</evidence>
<name>A0A8S1L634_PARPR</name>
<organism evidence="1 2">
    <name type="scientific">Paramecium primaurelia</name>
    <dbReference type="NCBI Taxonomy" id="5886"/>
    <lineage>
        <taxon>Eukaryota</taxon>
        <taxon>Sar</taxon>
        <taxon>Alveolata</taxon>
        <taxon>Ciliophora</taxon>
        <taxon>Intramacronucleata</taxon>
        <taxon>Oligohymenophorea</taxon>
        <taxon>Peniculida</taxon>
        <taxon>Parameciidae</taxon>
        <taxon>Paramecium</taxon>
    </lineage>
</organism>
<gene>
    <name evidence="1" type="ORF">PPRIM_AZ9-3.1.T0340057</name>
</gene>
<dbReference type="EMBL" id="CAJJDM010000033">
    <property type="protein sequence ID" value="CAD8062919.1"/>
    <property type="molecule type" value="Genomic_DNA"/>
</dbReference>
<reference evidence="1" key="1">
    <citation type="submission" date="2021-01" db="EMBL/GenBank/DDBJ databases">
        <authorList>
            <consortium name="Genoscope - CEA"/>
            <person name="William W."/>
        </authorList>
    </citation>
    <scope>NUCLEOTIDE SEQUENCE</scope>
</reference>
<dbReference type="Proteomes" id="UP000688137">
    <property type="component" value="Unassembled WGS sequence"/>
</dbReference>
<sequence>MYYNNYSNYNALSRLNTGSQFLNQKISIKQQKAQEYSVPFSVTMSPIKQQRESFQPIIENYFKLQIETQEDKICFDCLNNFITNMTQGSNITKQIVIENLTGLRNLIDFILNSKQDQSEIEQQNSGLQSIHSSQIEQQMHNQQNIPEIQLLEQKRFPNGVNRLLEEQNKSLQSYLIIHQSQQSEGSQVNQIEKQNESAVDISNQSYYSEYKRQAQNIEMDLQSFLQQK</sequence>
<evidence type="ECO:0000313" key="1">
    <source>
        <dbReference type="EMBL" id="CAD8062919.1"/>
    </source>
</evidence>
<protein>
    <submittedName>
        <fullName evidence="1">Uncharacterized protein</fullName>
    </submittedName>
</protein>
<accession>A0A8S1L634</accession>
<keyword evidence="2" id="KW-1185">Reference proteome</keyword>
<proteinExistence type="predicted"/>
<dbReference type="OMA" id="ICFDCLN"/>